<dbReference type="AlphaFoldDB" id="A0A7W2EEB5"/>
<protein>
    <recommendedName>
        <fullName evidence="10">C4-dicarboxylate transport protein</fullName>
    </recommendedName>
</protein>
<keyword evidence="5 10" id="KW-0812">Transmembrane</keyword>
<feature type="transmembrane region" description="Helical" evidence="10">
    <location>
        <begin position="181"/>
        <end position="206"/>
    </location>
</feature>
<proteinExistence type="inferred from homology"/>
<feature type="transmembrane region" description="Helical" evidence="10">
    <location>
        <begin position="351"/>
        <end position="375"/>
    </location>
</feature>
<comment type="similarity">
    <text evidence="2 10">Belongs to the dicarboxylate/amino acid:cation symporter (DAACS) (TC 2.A.23) family.</text>
</comment>
<keyword evidence="7 10" id="KW-1133">Transmembrane helix</keyword>
<dbReference type="Gene3D" id="1.10.3860.10">
    <property type="entry name" value="Sodium:dicarboxylate symporter"/>
    <property type="match status" value="1"/>
</dbReference>
<dbReference type="NCBIfam" id="NF009587">
    <property type="entry name" value="PRK13027.1"/>
    <property type="match status" value="1"/>
</dbReference>
<dbReference type="PROSITE" id="PS00713">
    <property type="entry name" value="NA_DICARBOXYL_SYMP_1"/>
    <property type="match status" value="1"/>
</dbReference>
<keyword evidence="12" id="KW-1185">Reference proteome</keyword>
<dbReference type="InterPro" id="IPR018107">
    <property type="entry name" value="Na-dicarboxylate_symporter_CS"/>
</dbReference>
<evidence type="ECO:0000256" key="4">
    <source>
        <dbReference type="ARBA" id="ARBA00022475"/>
    </source>
</evidence>
<evidence type="ECO:0000256" key="3">
    <source>
        <dbReference type="ARBA" id="ARBA00022448"/>
    </source>
</evidence>
<comment type="subcellular location">
    <subcellularLocation>
        <location evidence="1 10">Cell membrane</location>
        <topology evidence="1 10">Multi-pass membrane protein</topology>
    </subcellularLocation>
</comment>
<feature type="transmembrane region" description="Helical" evidence="10">
    <location>
        <begin position="47"/>
        <end position="65"/>
    </location>
</feature>
<dbReference type="PANTHER" id="PTHR42865">
    <property type="entry name" value="PROTON/GLUTAMATE-ASPARTATE SYMPORTER"/>
    <property type="match status" value="1"/>
</dbReference>
<dbReference type="GO" id="GO:0015138">
    <property type="term" value="F:fumarate transmembrane transporter activity"/>
    <property type="evidence" value="ECO:0007669"/>
    <property type="project" value="TreeGrafter"/>
</dbReference>
<sequence>MKKPFYKILYVQVLFAIACGVLLGYFLPANAVAMKPLGDGFIKLIKMIIAPVIFCTVVSGIAGMQDVKKVGRVGGKALLYFEVVSTFALVIGLFVANILRPGAGFNADPATLDTKAIAEFTTKAKSQSTVDFIMNIIPNTLVDAFAKGEILQVLLVAILFGFALSIMGEKGKAVTRLIDEIATAIFGMVNIIMKVAPIGAFGAMAFTIGKYGIASLLPLAKLMGSFYLTCGLFVFIVLGTVAKLTGFSIGRFILYIKEELLIVLGTSSSESALPSLMTKLEKLGCSKSVVGLVVPTGYSFNLDGTNIYMTMAALFVAQATNTDLTLMQELTILGVAMLTSKGASGITGAGFITLAATLAVVPTIPVAGMALILGIDRFMSECRALTNFVGNGVAAVVVSNWEKELDHDRLKMELAHPGSAASPAYGEDGLKVAQH</sequence>
<dbReference type="NCBIfam" id="NF002461">
    <property type="entry name" value="PRK01663.1"/>
    <property type="match status" value="1"/>
</dbReference>
<feature type="transmembrane region" description="Helical" evidence="10">
    <location>
        <begin position="7"/>
        <end position="27"/>
    </location>
</feature>
<dbReference type="FunFam" id="1.10.3860.10:FF:000001">
    <property type="entry name" value="C4-dicarboxylate transport protein"/>
    <property type="match status" value="1"/>
</dbReference>
<dbReference type="Pfam" id="PF00375">
    <property type="entry name" value="SDF"/>
    <property type="match status" value="1"/>
</dbReference>
<evidence type="ECO:0000256" key="8">
    <source>
        <dbReference type="ARBA" id="ARBA00023136"/>
    </source>
</evidence>
<dbReference type="InterPro" id="IPR036458">
    <property type="entry name" value="Na:dicarbo_symporter_sf"/>
</dbReference>
<dbReference type="PROSITE" id="PS00714">
    <property type="entry name" value="NA_DICARBOXYL_SYMP_2"/>
    <property type="match status" value="1"/>
</dbReference>
<dbReference type="SUPFAM" id="SSF118215">
    <property type="entry name" value="Proton glutamate symport protein"/>
    <property type="match status" value="1"/>
</dbReference>
<organism evidence="11 12">
    <name type="scientific">Rugamonas fusca</name>
    <dbReference type="NCBI Taxonomy" id="2758568"/>
    <lineage>
        <taxon>Bacteria</taxon>
        <taxon>Pseudomonadati</taxon>
        <taxon>Pseudomonadota</taxon>
        <taxon>Betaproteobacteria</taxon>
        <taxon>Burkholderiales</taxon>
        <taxon>Oxalobacteraceae</taxon>
        <taxon>Telluria group</taxon>
        <taxon>Rugamonas</taxon>
    </lineage>
</organism>
<evidence type="ECO:0000256" key="2">
    <source>
        <dbReference type="ARBA" id="ARBA00006148"/>
    </source>
</evidence>
<evidence type="ECO:0000256" key="9">
    <source>
        <dbReference type="ARBA" id="ARBA00053346"/>
    </source>
</evidence>
<evidence type="ECO:0000256" key="7">
    <source>
        <dbReference type="ARBA" id="ARBA00022989"/>
    </source>
</evidence>
<dbReference type="GO" id="GO:0005886">
    <property type="term" value="C:plasma membrane"/>
    <property type="evidence" value="ECO:0007669"/>
    <property type="project" value="UniProtKB-SubCell"/>
</dbReference>
<feature type="transmembrane region" description="Helical" evidence="10">
    <location>
        <begin position="150"/>
        <end position="169"/>
    </location>
</feature>
<keyword evidence="8 10" id="KW-0472">Membrane</keyword>
<gene>
    <name evidence="10" type="primary">dctA</name>
    <name evidence="11" type="ORF">H3H36_03305</name>
</gene>
<keyword evidence="3 10" id="KW-0813">Transport</keyword>
<dbReference type="GO" id="GO:0015141">
    <property type="term" value="F:succinate transmembrane transporter activity"/>
    <property type="evidence" value="ECO:0007669"/>
    <property type="project" value="TreeGrafter"/>
</dbReference>
<dbReference type="InterPro" id="IPR023954">
    <property type="entry name" value="C4_dicarb_transport"/>
</dbReference>
<evidence type="ECO:0000256" key="5">
    <source>
        <dbReference type="ARBA" id="ARBA00022692"/>
    </source>
</evidence>
<comment type="function">
    <text evidence="10">Responsible for the transport of dicarboxylates such as succinate, fumarate, and malate across the membrane.</text>
</comment>
<dbReference type="HAMAP" id="MF_01300">
    <property type="entry name" value="C4_dicarb_transport"/>
    <property type="match status" value="1"/>
</dbReference>
<dbReference type="PRINTS" id="PR00173">
    <property type="entry name" value="EDTRNSPORT"/>
</dbReference>
<dbReference type="EMBL" id="JACEZS010000002">
    <property type="protein sequence ID" value="MBA5604387.1"/>
    <property type="molecule type" value="Genomic_DNA"/>
</dbReference>
<evidence type="ECO:0000256" key="6">
    <source>
        <dbReference type="ARBA" id="ARBA00022847"/>
    </source>
</evidence>
<evidence type="ECO:0000256" key="10">
    <source>
        <dbReference type="HAMAP-Rule" id="MF_01300"/>
    </source>
</evidence>
<name>A0A7W2EEB5_9BURK</name>
<reference evidence="11 12" key="1">
    <citation type="submission" date="2020-07" db="EMBL/GenBank/DDBJ databases">
        <title>Novel species isolated from subtropical streams in China.</title>
        <authorList>
            <person name="Lu H."/>
        </authorList>
    </citation>
    <scope>NUCLEOTIDE SEQUENCE [LARGE SCALE GENOMIC DNA]</scope>
    <source>
        <strain evidence="11 12">FT3S</strain>
    </source>
</reference>
<keyword evidence="4 10" id="KW-1003">Cell membrane</keyword>
<keyword evidence="6 10" id="KW-0769">Symport</keyword>
<dbReference type="GO" id="GO:0015366">
    <property type="term" value="F:malate:proton symporter activity"/>
    <property type="evidence" value="ECO:0007669"/>
    <property type="project" value="TreeGrafter"/>
</dbReference>
<dbReference type="RefSeq" id="WP_182214053.1">
    <property type="nucleotide sequence ID" value="NZ_JACEZS010000002.1"/>
</dbReference>
<comment type="function">
    <text evidence="9">Responsible for the transport of dicarboxylates such as succinate, fumarate, and malate from the periplasm across the membrane.</text>
</comment>
<evidence type="ECO:0000313" key="12">
    <source>
        <dbReference type="Proteomes" id="UP000566711"/>
    </source>
</evidence>
<dbReference type="GO" id="GO:0070778">
    <property type="term" value="P:L-aspartate transmembrane transport"/>
    <property type="evidence" value="ECO:0007669"/>
    <property type="project" value="TreeGrafter"/>
</dbReference>
<evidence type="ECO:0000256" key="1">
    <source>
        <dbReference type="ARBA" id="ARBA00004651"/>
    </source>
</evidence>
<comment type="caution">
    <text evidence="11">The sequence shown here is derived from an EMBL/GenBank/DDBJ whole genome shotgun (WGS) entry which is preliminary data.</text>
</comment>
<feature type="transmembrane region" description="Helical" evidence="10">
    <location>
        <begin position="226"/>
        <end position="247"/>
    </location>
</feature>
<evidence type="ECO:0000313" key="11">
    <source>
        <dbReference type="EMBL" id="MBA5604387.1"/>
    </source>
</evidence>
<dbReference type="Proteomes" id="UP000566711">
    <property type="component" value="Unassembled WGS sequence"/>
</dbReference>
<dbReference type="PANTHER" id="PTHR42865:SF1">
    <property type="entry name" value="AEROBIC C4-DICARBOXYLATE TRANSPORT PROTEIN"/>
    <property type="match status" value="1"/>
</dbReference>
<accession>A0A7W2EEB5</accession>
<comment type="caution">
    <text evidence="10">Lacks conserved residue(s) required for the propagation of feature annotation.</text>
</comment>
<dbReference type="PROSITE" id="PS51257">
    <property type="entry name" value="PROKAR_LIPOPROTEIN"/>
    <property type="match status" value="1"/>
</dbReference>
<dbReference type="InterPro" id="IPR001991">
    <property type="entry name" value="Na-dicarboxylate_symporter"/>
</dbReference>
<feature type="transmembrane region" description="Helical" evidence="10">
    <location>
        <begin position="77"/>
        <end position="99"/>
    </location>
</feature>